<evidence type="ECO:0000313" key="3">
    <source>
        <dbReference type="EMBL" id="QSZ33436.1"/>
    </source>
</evidence>
<accession>A0A8A3PEG5</accession>
<keyword evidence="1" id="KW-0175">Coiled coil</keyword>
<sequence length="681" mass="75419">MQTSSRKQASGTESEVEDEIVIDEEERQYRLEIGRRMKRKNPGLLGPTIDEFGGVFMGISQARVDDGRGTTRRSIPQMDGPGSPKLLAVDAPVERSWSPSPRKKLQKVNRSKSPNSMKKSSSSSLGRVFQKSKVEGLEGEVRDLRTEVGGLKRLVESLEKELRRVEFQGAKGCEIVGNMREKTKEMWRTVYGKGWDGEKVGEEGQDWKDLEEVEYTKKVRDLGLLRVMGRLEMKVDKQREEMHQVEDGVFRRERGIETYDMDLMLPHPIQPGFKGGDTGRNYGKIEGRRFMSTDTSNSSERSESRESAVGGGRKRNNSIIERHLDSMALVFSESLKHEGQLLKLKGGGLDLEREDKMLGDDGYQSGCRFGDMVKGTEALDMELDREDDAKKAKEELFPPQDVIRDFAELPYFGMEGIESSASRMQLWGMIKRNRIKRGIEEMGLVDGSRKVGPVLGGLVEEEEDGEGEFDESELRLLGGVFDDDEDGLGVELGSAVGELLEKKSDGVIGSWKPDVDEMTELIEAEGIYSPALLLGGGGEKNKEKEKEKERRLKDFIRSVLEEQEVERARREEWWEIERTRDLDEVRRLGGELSELKGLILRGLGDSRGICGGGGIGGAVCGGGGNAGGGPGGRASNVANMRERDVCGDGDGDEDCGGSGSGSGNGKGFWDWVGGGILWRQD</sequence>
<evidence type="ECO:0000256" key="2">
    <source>
        <dbReference type="SAM" id="MobiDB-lite"/>
    </source>
</evidence>
<feature type="region of interest" description="Disordered" evidence="2">
    <location>
        <begin position="290"/>
        <end position="314"/>
    </location>
</feature>
<keyword evidence="4" id="KW-1185">Reference proteome</keyword>
<gene>
    <name evidence="3" type="ORF">DSL72_005004</name>
</gene>
<protein>
    <submittedName>
        <fullName evidence="3">Uncharacterized protein</fullName>
    </submittedName>
</protein>
<feature type="compositionally biased region" description="Gly residues" evidence="2">
    <location>
        <begin position="656"/>
        <end position="670"/>
    </location>
</feature>
<feature type="compositionally biased region" description="Low complexity" evidence="2">
    <location>
        <begin position="111"/>
        <end position="124"/>
    </location>
</feature>
<feature type="region of interest" description="Disordered" evidence="2">
    <location>
        <begin position="63"/>
        <end position="128"/>
    </location>
</feature>
<evidence type="ECO:0000256" key="1">
    <source>
        <dbReference type="SAM" id="Coils"/>
    </source>
</evidence>
<feature type="region of interest" description="Disordered" evidence="2">
    <location>
        <begin position="648"/>
        <end position="670"/>
    </location>
</feature>
<feature type="coiled-coil region" evidence="1">
    <location>
        <begin position="134"/>
        <end position="168"/>
    </location>
</feature>
<evidence type="ECO:0000313" key="4">
    <source>
        <dbReference type="Proteomes" id="UP000672032"/>
    </source>
</evidence>
<dbReference type="OrthoDB" id="3559138at2759"/>
<name>A0A8A3PEG5_9HELO</name>
<reference evidence="3" key="1">
    <citation type="submission" date="2020-10" db="EMBL/GenBank/DDBJ databases">
        <title>Genome Sequence of Monilinia vaccinii-corymbosi Sheds Light on Mummy Berry Disease Infection of Blueberry and Mating Type.</title>
        <authorList>
            <person name="Yow A.G."/>
            <person name="Zhang Y."/>
            <person name="Bansal K."/>
            <person name="Eacker S.M."/>
            <person name="Sullivan S."/>
            <person name="Liachko I."/>
            <person name="Cubeta M.A."/>
            <person name="Rollins J.A."/>
            <person name="Ashrafi H."/>
        </authorList>
    </citation>
    <scope>NUCLEOTIDE SEQUENCE</scope>
    <source>
        <strain evidence="3">RL-1</strain>
    </source>
</reference>
<dbReference type="Proteomes" id="UP000672032">
    <property type="component" value="Chromosome 4"/>
</dbReference>
<dbReference type="EMBL" id="CP063408">
    <property type="protein sequence ID" value="QSZ33436.1"/>
    <property type="molecule type" value="Genomic_DNA"/>
</dbReference>
<organism evidence="3 4">
    <name type="scientific">Monilinia vaccinii-corymbosi</name>
    <dbReference type="NCBI Taxonomy" id="61207"/>
    <lineage>
        <taxon>Eukaryota</taxon>
        <taxon>Fungi</taxon>
        <taxon>Dikarya</taxon>
        <taxon>Ascomycota</taxon>
        <taxon>Pezizomycotina</taxon>
        <taxon>Leotiomycetes</taxon>
        <taxon>Helotiales</taxon>
        <taxon>Sclerotiniaceae</taxon>
        <taxon>Monilinia</taxon>
    </lineage>
</organism>
<dbReference type="AlphaFoldDB" id="A0A8A3PEG5"/>
<proteinExistence type="predicted"/>
<feature type="compositionally biased region" description="Basic residues" evidence="2">
    <location>
        <begin position="101"/>
        <end position="110"/>
    </location>
</feature>